<sequence length="730" mass="79104">MASGSLLVSAGSRRDAVYFMEKEKLIQYYKELKHLQKLQETMSRALGVAALVTYPDGCPLTEITNLCSFCALLNANQEGRDRCVASRVATARAAARAEKAVLHTCHAGLVHLAVPLRVAGETVAVLMSGNVALEPLAEEAVAQLAQETCIEREELLAASKTVPVWPEERLSTVTEMMRAVTETVAQLLYTKQELQKKVNELTALFEFSKIVSGSLQVAEAARRGLQAALELTGATSGSVIMLGKAEPRAATVEVAATIEPSSELKIIPAGETIATVEREAAAAHFNSRPQESTPEEKRPAVAVPLTVGGKVTGVLTLAGKPGGQHFSKEEDIFLTTLGTALGLAMENARLFRKVQERAAMLERLIEVGQVLSSHLDVDLVLEAAMQSVRDVLGAQWCLLRLLDENTGELVLRASLGISAKLQEGIARIQPEGTLLGKVLQTGEPVVAGDLAAKELGMRPPLYAAEMRAVASVPVRAGGKILGTLTVYHSVPYRWGEEEIGYLVTIASQTGLAMENARLYSSLREHYSSTVQALAAALEAKDMYTRGHSVRVAKWARACARELELSPEEQEQIYLSGLLHDLGKIGVREDILLKPGPLTPEERKEMQKHPEVGARILEPARFPAAVIAAVRHHHEDYGGGGYPAGLSGEEIPLLARIIRVADAYDAMTSARPYRQAFTPERAREELKRCAGQQFDPRVVDAFLRIPQDEIKDIAKSEGYPDSLLAQNAFFA</sequence>
<dbReference type="AlphaFoldDB" id="A0A3N5BSW1"/>
<dbReference type="PANTHER" id="PTHR43155:SF2">
    <property type="entry name" value="CYCLIC DI-GMP PHOSPHODIESTERASE PA4108"/>
    <property type="match status" value="1"/>
</dbReference>
<dbReference type="InterPro" id="IPR006675">
    <property type="entry name" value="HDIG_dom"/>
</dbReference>
<dbReference type="Pfam" id="PF13487">
    <property type="entry name" value="HD_5"/>
    <property type="match status" value="1"/>
</dbReference>
<dbReference type="InterPro" id="IPR003018">
    <property type="entry name" value="GAF"/>
</dbReference>
<dbReference type="SUPFAM" id="SSF109604">
    <property type="entry name" value="HD-domain/PDEase-like"/>
    <property type="match status" value="1"/>
</dbReference>
<dbReference type="InterPro" id="IPR029016">
    <property type="entry name" value="GAF-like_dom_sf"/>
</dbReference>
<dbReference type="Pfam" id="PF01590">
    <property type="entry name" value="GAF"/>
    <property type="match status" value="1"/>
</dbReference>
<dbReference type="SUPFAM" id="SSF55781">
    <property type="entry name" value="GAF domain-like"/>
    <property type="match status" value="2"/>
</dbReference>
<dbReference type="SMART" id="SM00471">
    <property type="entry name" value="HDc"/>
    <property type="match status" value="1"/>
</dbReference>
<organism evidence="3 4">
    <name type="scientific">Thermodesulfitimonas autotrophica</name>
    <dbReference type="NCBI Taxonomy" id="1894989"/>
    <lineage>
        <taxon>Bacteria</taxon>
        <taxon>Bacillati</taxon>
        <taxon>Bacillota</taxon>
        <taxon>Clostridia</taxon>
        <taxon>Thermoanaerobacterales</taxon>
        <taxon>Thermoanaerobacteraceae</taxon>
        <taxon>Thermodesulfitimonas</taxon>
    </lineage>
</organism>
<feature type="domain" description="HD" evidence="1">
    <location>
        <begin position="544"/>
        <end position="666"/>
    </location>
</feature>
<reference evidence="3 4" key="1">
    <citation type="submission" date="2018-11" db="EMBL/GenBank/DDBJ databases">
        <title>Genomic Encyclopedia of Type Strains, Phase IV (KMG-IV): sequencing the most valuable type-strain genomes for metagenomic binning, comparative biology and taxonomic classification.</title>
        <authorList>
            <person name="Goeker M."/>
        </authorList>
    </citation>
    <scope>NUCLEOTIDE SEQUENCE [LARGE SCALE GENOMIC DNA]</scope>
    <source>
        <strain evidence="3 4">DSM 102936</strain>
    </source>
</reference>
<dbReference type="InterPro" id="IPR018771">
    <property type="entry name" value="PocR_dom"/>
</dbReference>
<dbReference type="Proteomes" id="UP000282654">
    <property type="component" value="Unassembled WGS sequence"/>
</dbReference>
<evidence type="ECO:0000313" key="3">
    <source>
        <dbReference type="EMBL" id="RPF46861.1"/>
    </source>
</evidence>
<dbReference type="Gene3D" id="1.10.3210.10">
    <property type="entry name" value="Hypothetical protein af1432"/>
    <property type="match status" value="1"/>
</dbReference>
<evidence type="ECO:0000313" key="4">
    <source>
        <dbReference type="Proteomes" id="UP000282654"/>
    </source>
</evidence>
<dbReference type="EMBL" id="RKRE01000002">
    <property type="protein sequence ID" value="RPF46861.1"/>
    <property type="molecule type" value="Genomic_DNA"/>
</dbReference>
<dbReference type="Gene3D" id="3.30.450.40">
    <property type="match status" value="2"/>
</dbReference>
<dbReference type="PANTHER" id="PTHR43155">
    <property type="entry name" value="CYCLIC DI-GMP PHOSPHODIESTERASE PA4108-RELATED"/>
    <property type="match status" value="1"/>
</dbReference>
<comment type="caution">
    <text evidence="3">The sequence shown here is derived from an EMBL/GenBank/DDBJ whole genome shotgun (WGS) entry which is preliminary data.</text>
</comment>
<keyword evidence="3" id="KW-0808">Transferase</keyword>
<dbReference type="CDD" id="cd00077">
    <property type="entry name" value="HDc"/>
    <property type="match status" value="1"/>
</dbReference>
<dbReference type="Pfam" id="PF10114">
    <property type="entry name" value="PocR"/>
    <property type="match status" value="1"/>
</dbReference>
<gene>
    <name evidence="3" type="ORF">EDD75_1122</name>
</gene>
<evidence type="ECO:0000259" key="1">
    <source>
        <dbReference type="PROSITE" id="PS51831"/>
    </source>
</evidence>
<accession>A0A3N5BSW1</accession>
<dbReference type="PROSITE" id="PS51832">
    <property type="entry name" value="HD_GYP"/>
    <property type="match status" value="1"/>
</dbReference>
<proteinExistence type="predicted"/>
<dbReference type="NCBIfam" id="TIGR00277">
    <property type="entry name" value="HDIG"/>
    <property type="match status" value="1"/>
</dbReference>
<dbReference type="GO" id="GO:0016740">
    <property type="term" value="F:transferase activity"/>
    <property type="evidence" value="ECO:0007669"/>
    <property type="project" value="UniProtKB-KW"/>
</dbReference>
<feature type="domain" description="HD-GYP" evidence="2">
    <location>
        <begin position="522"/>
        <end position="717"/>
    </location>
</feature>
<protein>
    <submittedName>
        <fullName evidence="3">Putative nucleotidyltransferase with HDIG domain</fullName>
    </submittedName>
</protein>
<dbReference type="InterPro" id="IPR006674">
    <property type="entry name" value="HD_domain"/>
</dbReference>
<dbReference type="InterPro" id="IPR003607">
    <property type="entry name" value="HD/PDEase_dom"/>
</dbReference>
<evidence type="ECO:0000259" key="2">
    <source>
        <dbReference type="PROSITE" id="PS51832"/>
    </source>
</evidence>
<dbReference type="Pfam" id="PF13185">
    <property type="entry name" value="GAF_2"/>
    <property type="match status" value="1"/>
</dbReference>
<keyword evidence="4" id="KW-1185">Reference proteome</keyword>
<dbReference type="SMART" id="SM00065">
    <property type="entry name" value="GAF"/>
    <property type="match status" value="2"/>
</dbReference>
<dbReference type="PROSITE" id="PS51831">
    <property type="entry name" value="HD"/>
    <property type="match status" value="1"/>
</dbReference>
<name>A0A3N5BSW1_9THEO</name>
<dbReference type="InterPro" id="IPR037522">
    <property type="entry name" value="HD_GYP_dom"/>
</dbReference>